<feature type="region of interest" description="Disordered" evidence="1">
    <location>
        <begin position="54"/>
        <end position="79"/>
    </location>
</feature>
<comment type="caution">
    <text evidence="2">The sequence shown here is derived from an EMBL/GenBank/DDBJ whole genome shotgun (WGS) entry which is preliminary data.</text>
</comment>
<dbReference type="AlphaFoldDB" id="A0AAV3ZYM6"/>
<keyword evidence="3" id="KW-1185">Reference proteome</keyword>
<protein>
    <submittedName>
        <fullName evidence="2">Uncharacterized protein</fullName>
    </submittedName>
</protein>
<evidence type="ECO:0000313" key="3">
    <source>
        <dbReference type="Proteomes" id="UP000735302"/>
    </source>
</evidence>
<proteinExistence type="predicted"/>
<reference evidence="2 3" key="1">
    <citation type="journal article" date="2021" name="Elife">
        <title>Chloroplast acquisition without the gene transfer in kleptoplastic sea slugs, Plakobranchus ocellatus.</title>
        <authorList>
            <person name="Maeda T."/>
            <person name="Takahashi S."/>
            <person name="Yoshida T."/>
            <person name="Shimamura S."/>
            <person name="Takaki Y."/>
            <person name="Nagai Y."/>
            <person name="Toyoda A."/>
            <person name="Suzuki Y."/>
            <person name="Arimoto A."/>
            <person name="Ishii H."/>
            <person name="Satoh N."/>
            <person name="Nishiyama T."/>
            <person name="Hasebe M."/>
            <person name="Maruyama T."/>
            <person name="Minagawa J."/>
            <person name="Obokata J."/>
            <person name="Shigenobu S."/>
        </authorList>
    </citation>
    <scope>NUCLEOTIDE SEQUENCE [LARGE SCALE GENOMIC DNA]</scope>
</reference>
<name>A0AAV3ZYM6_9GAST</name>
<evidence type="ECO:0000256" key="1">
    <source>
        <dbReference type="SAM" id="MobiDB-lite"/>
    </source>
</evidence>
<dbReference type="EMBL" id="BLXT01003024">
    <property type="protein sequence ID" value="GFN99992.1"/>
    <property type="molecule type" value="Genomic_DNA"/>
</dbReference>
<accession>A0AAV3ZYM6</accession>
<gene>
    <name evidence="2" type="ORF">PoB_002649800</name>
</gene>
<evidence type="ECO:0000313" key="2">
    <source>
        <dbReference type="EMBL" id="GFN99992.1"/>
    </source>
</evidence>
<sequence length="79" mass="8864">MNSFNFDLARKHQHVSILTAAVNSYDLAPSIVEALAFVILYRAMEQKLVTHKVKAPPPLKPRPRIGIQPMTEPSSLGRR</sequence>
<dbReference type="Proteomes" id="UP000735302">
    <property type="component" value="Unassembled WGS sequence"/>
</dbReference>
<organism evidence="2 3">
    <name type="scientific">Plakobranchus ocellatus</name>
    <dbReference type="NCBI Taxonomy" id="259542"/>
    <lineage>
        <taxon>Eukaryota</taxon>
        <taxon>Metazoa</taxon>
        <taxon>Spiralia</taxon>
        <taxon>Lophotrochozoa</taxon>
        <taxon>Mollusca</taxon>
        <taxon>Gastropoda</taxon>
        <taxon>Heterobranchia</taxon>
        <taxon>Euthyneura</taxon>
        <taxon>Panpulmonata</taxon>
        <taxon>Sacoglossa</taxon>
        <taxon>Placobranchoidea</taxon>
        <taxon>Plakobranchidae</taxon>
        <taxon>Plakobranchus</taxon>
    </lineage>
</organism>